<geneLocation type="plasmid" evidence="2 3">
    <name>EAL2_808p</name>
</geneLocation>
<dbReference type="InterPro" id="IPR001226">
    <property type="entry name" value="Flavodoxin_CS"/>
</dbReference>
<dbReference type="PANTHER" id="PTHR38030:SF2">
    <property type="entry name" value="PROTOPORPHYRINOGEN IX DEHYDROGENASE [QUINONE]"/>
    <property type="match status" value="1"/>
</dbReference>
<keyword evidence="2" id="KW-0614">Plasmid</keyword>
<dbReference type="InterPro" id="IPR029039">
    <property type="entry name" value="Flavoprotein-like_sf"/>
</dbReference>
<organism evidence="2 3">
    <name type="scientific">Peptoclostridium acidaminophilum DSM 3953</name>
    <dbReference type="NCBI Taxonomy" id="1286171"/>
    <lineage>
        <taxon>Bacteria</taxon>
        <taxon>Bacillati</taxon>
        <taxon>Bacillota</taxon>
        <taxon>Clostridia</taxon>
        <taxon>Peptostreptococcales</taxon>
        <taxon>Peptoclostridiaceae</taxon>
        <taxon>Peptoclostridium</taxon>
    </lineage>
</organism>
<accession>W8TQ53</accession>
<dbReference type="AlphaFoldDB" id="W8TQ53"/>
<dbReference type="InterPro" id="IPR026816">
    <property type="entry name" value="Flavodoxin_dom"/>
</dbReference>
<dbReference type="Pfam" id="PF12724">
    <property type="entry name" value="Flavodoxin_5"/>
    <property type="match status" value="1"/>
</dbReference>
<name>W8TQ53_PEPAC</name>
<dbReference type="Gene3D" id="3.40.50.360">
    <property type="match status" value="1"/>
</dbReference>
<sequence length="175" mass="19673">MKSVVIYKSKSGYTKKYAEWLAQAISADLLEAENFKKEQFGSYDNVIYGGGIYAVGINGIKLIKNNLPALKGKKVIVFATGLSPAREDVIKVVKDKNFTAEELESIGFFYMRGGFDLGKLKVMEGLAMKLMRHILKRKDPAAMSEDDRGMLEAFEHPVDFTDRNTIEPILEVLRE</sequence>
<evidence type="ECO:0000259" key="1">
    <source>
        <dbReference type="Pfam" id="PF12724"/>
    </source>
</evidence>
<dbReference type="KEGG" id="eac:EAL2_808p07190"/>
<reference evidence="2 3" key="1">
    <citation type="journal article" date="2014" name="Genome Announc.">
        <title>Complete Genome Sequence of Amino Acid-Utilizing Eubacterium acidaminophilum al-2 (DSM 3953).</title>
        <authorList>
            <person name="Poehlein A."/>
            <person name="Andreesen J.R."/>
            <person name="Daniel R."/>
        </authorList>
    </citation>
    <scope>NUCLEOTIDE SEQUENCE [LARGE SCALE GENOMIC DNA]</scope>
    <source>
        <strain evidence="2 3">DSM 3953</strain>
        <plasmid evidence="3">Plasmid EAL2_808p</plasmid>
    </source>
</reference>
<dbReference type="GO" id="GO:0009055">
    <property type="term" value="F:electron transfer activity"/>
    <property type="evidence" value="ECO:0007669"/>
    <property type="project" value="InterPro"/>
</dbReference>
<evidence type="ECO:0000313" key="3">
    <source>
        <dbReference type="Proteomes" id="UP000019591"/>
    </source>
</evidence>
<dbReference type="PANTHER" id="PTHR38030">
    <property type="entry name" value="PROTOPORPHYRINOGEN IX DEHYDROGENASE [MENAQUINONE]"/>
    <property type="match status" value="1"/>
</dbReference>
<dbReference type="eggNOG" id="COG4635">
    <property type="taxonomic scope" value="Bacteria"/>
</dbReference>
<dbReference type="GO" id="GO:0070819">
    <property type="term" value="F:menaquinone-dependent protoporphyrinogen oxidase activity"/>
    <property type="evidence" value="ECO:0007669"/>
    <property type="project" value="TreeGrafter"/>
</dbReference>
<dbReference type="GO" id="GO:0006783">
    <property type="term" value="P:heme biosynthetic process"/>
    <property type="evidence" value="ECO:0007669"/>
    <property type="project" value="TreeGrafter"/>
</dbReference>
<feature type="domain" description="Flavodoxin" evidence="1">
    <location>
        <begin position="4"/>
        <end position="138"/>
    </location>
</feature>
<dbReference type="InterPro" id="IPR052200">
    <property type="entry name" value="Protoporphyrinogen_IX_DH"/>
</dbReference>
<gene>
    <name evidence="2" type="ORF">EAL2_808p07190</name>
</gene>
<evidence type="ECO:0000313" key="2">
    <source>
        <dbReference type="EMBL" id="AHM58222.1"/>
    </source>
</evidence>
<dbReference type="GO" id="GO:0010181">
    <property type="term" value="F:FMN binding"/>
    <property type="evidence" value="ECO:0007669"/>
    <property type="project" value="InterPro"/>
</dbReference>
<dbReference type="Proteomes" id="UP000019591">
    <property type="component" value="Plasmid EAL2_808p"/>
</dbReference>
<dbReference type="SUPFAM" id="SSF52218">
    <property type="entry name" value="Flavoproteins"/>
    <property type="match status" value="1"/>
</dbReference>
<dbReference type="RefSeq" id="WP_025437055.1">
    <property type="nucleotide sequence ID" value="NZ_CP007453.1"/>
</dbReference>
<dbReference type="EMBL" id="CP007453">
    <property type="protein sequence ID" value="AHM58222.1"/>
    <property type="molecule type" value="Genomic_DNA"/>
</dbReference>
<proteinExistence type="predicted"/>
<dbReference type="HOGENOM" id="CLU_108839_0_0_9"/>
<dbReference type="PROSITE" id="PS00201">
    <property type="entry name" value="FLAVODOXIN"/>
    <property type="match status" value="1"/>
</dbReference>
<dbReference type="OrthoDB" id="2146857at2"/>
<dbReference type="PATRIC" id="fig|1286171.3.peg.2901"/>
<protein>
    <recommendedName>
        <fullName evidence="1">Flavodoxin domain-containing protein</fullName>
    </recommendedName>
</protein>
<keyword evidence="3" id="KW-1185">Reference proteome</keyword>